<keyword evidence="3" id="KW-0547">Nucleotide-binding</keyword>
<dbReference type="InterPro" id="IPR017871">
    <property type="entry name" value="ABC_transporter-like_CS"/>
</dbReference>
<evidence type="ECO:0000313" key="11">
    <source>
        <dbReference type="Proteomes" id="UP001516390"/>
    </source>
</evidence>
<dbReference type="PROSITE" id="PS50929">
    <property type="entry name" value="ABC_TM1F"/>
    <property type="match status" value="1"/>
</dbReference>
<feature type="transmembrane region" description="Helical" evidence="7">
    <location>
        <begin position="63"/>
        <end position="85"/>
    </location>
</feature>
<dbReference type="Gene3D" id="1.20.1560.10">
    <property type="entry name" value="ABC transporter type 1, transmembrane domain"/>
    <property type="match status" value="1"/>
</dbReference>
<evidence type="ECO:0000256" key="7">
    <source>
        <dbReference type="SAM" id="Phobius"/>
    </source>
</evidence>
<evidence type="ECO:0000256" key="2">
    <source>
        <dbReference type="ARBA" id="ARBA00022692"/>
    </source>
</evidence>
<feature type="domain" description="ABC transmembrane type-1" evidence="9">
    <location>
        <begin position="33"/>
        <end position="315"/>
    </location>
</feature>
<dbReference type="Proteomes" id="UP001516390">
    <property type="component" value="Unassembled WGS sequence"/>
</dbReference>
<evidence type="ECO:0000259" key="8">
    <source>
        <dbReference type="PROSITE" id="PS50893"/>
    </source>
</evidence>
<dbReference type="SMART" id="SM00382">
    <property type="entry name" value="AAA"/>
    <property type="match status" value="1"/>
</dbReference>
<dbReference type="GO" id="GO:0005524">
    <property type="term" value="F:ATP binding"/>
    <property type="evidence" value="ECO:0007669"/>
    <property type="project" value="UniProtKB-KW"/>
</dbReference>
<keyword evidence="5 7" id="KW-1133">Transmembrane helix</keyword>
<keyword evidence="2 7" id="KW-0812">Transmembrane</keyword>
<evidence type="ECO:0000313" key="10">
    <source>
        <dbReference type="EMBL" id="MBA5724786.1"/>
    </source>
</evidence>
<dbReference type="CDD" id="cd18582">
    <property type="entry name" value="ABC_6TM_ATM1_ABCB7"/>
    <property type="match status" value="1"/>
</dbReference>
<dbReference type="Gene3D" id="3.40.50.300">
    <property type="entry name" value="P-loop containing nucleotide triphosphate hydrolases"/>
    <property type="match status" value="1"/>
</dbReference>
<evidence type="ECO:0000256" key="5">
    <source>
        <dbReference type="ARBA" id="ARBA00022989"/>
    </source>
</evidence>
<keyword evidence="6 7" id="KW-0472">Membrane</keyword>
<dbReference type="PANTHER" id="PTHR24221">
    <property type="entry name" value="ATP-BINDING CASSETTE SUB-FAMILY B"/>
    <property type="match status" value="1"/>
</dbReference>
<dbReference type="PANTHER" id="PTHR24221:SF654">
    <property type="entry name" value="ATP-BINDING CASSETTE SUB-FAMILY B MEMBER 6"/>
    <property type="match status" value="1"/>
</dbReference>
<name>A0ABR5ZKD7_9PROT</name>
<feature type="transmembrane region" description="Helical" evidence="7">
    <location>
        <begin position="171"/>
        <end position="191"/>
    </location>
</feature>
<gene>
    <name evidence="10" type="ORF">CPA57_00615</name>
</gene>
<dbReference type="SUPFAM" id="SSF52540">
    <property type="entry name" value="P-loop containing nucleoside triphosphate hydrolases"/>
    <property type="match status" value="1"/>
</dbReference>
<dbReference type="RefSeq" id="WP_182080598.1">
    <property type="nucleotide sequence ID" value="NZ_NWUS01000001.1"/>
</dbReference>
<dbReference type="PROSITE" id="PS50893">
    <property type="entry name" value="ABC_TRANSPORTER_2"/>
    <property type="match status" value="1"/>
</dbReference>
<evidence type="ECO:0000256" key="1">
    <source>
        <dbReference type="ARBA" id="ARBA00004651"/>
    </source>
</evidence>
<reference evidence="10 11" key="1">
    <citation type="submission" date="2017-09" db="EMBL/GenBank/DDBJ databases">
        <authorList>
            <person name="Jakob F."/>
        </authorList>
    </citation>
    <scope>NUCLEOTIDE SEQUENCE [LARGE SCALE GENOMIC DNA]</scope>
    <source>
        <strain evidence="10 11">TMW 2.1880</strain>
    </source>
</reference>
<feature type="transmembrane region" description="Helical" evidence="7">
    <location>
        <begin position="146"/>
        <end position="165"/>
    </location>
</feature>
<comment type="subcellular location">
    <subcellularLocation>
        <location evidence="1">Cell membrane</location>
        <topology evidence="1">Multi-pass membrane protein</topology>
    </subcellularLocation>
</comment>
<dbReference type="InterPro" id="IPR003593">
    <property type="entry name" value="AAA+_ATPase"/>
</dbReference>
<dbReference type="Pfam" id="PF00005">
    <property type="entry name" value="ABC_tran"/>
    <property type="match status" value="1"/>
</dbReference>
<dbReference type="PROSITE" id="PS00211">
    <property type="entry name" value="ABC_TRANSPORTER_1"/>
    <property type="match status" value="1"/>
</dbReference>
<evidence type="ECO:0000259" key="9">
    <source>
        <dbReference type="PROSITE" id="PS50929"/>
    </source>
</evidence>
<accession>A0ABR5ZKD7</accession>
<dbReference type="Pfam" id="PF00664">
    <property type="entry name" value="ABC_membrane"/>
    <property type="match status" value="1"/>
</dbReference>
<feature type="transmembrane region" description="Helical" evidence="7">
    <location>
        <begin position="258"/>
        <end position="277"/>
    </location>
</feature>
<protein>
    <submittedName>
        <fullName evidence="10">ABC transporter ATP-binding protein</fullName>
    </submittedName>
</protein>
<evidence type="ECO:0000256" key="4">
    <source>
        <dbReference type="ARBA" id="ARBA00022840"/>
    </source>
</evidence>
<evidence type="ECO:0000256" key="3">
    <source>
        <dbReference type="ARBA" id="ARBA00022741"/>
    </source>
</evidence>
<dbReference type="SUPFAM" id="SSF90123">
    <property type="entry name" value="ABC transporter transmembrane region"/>
    <property type="match status" value="1"/>
</dbReference>
<dbReference type="InterPro" id="IPR027417">
    <property type="entry name" value="P-loop_NTPase"/>
</dbReference>
<keyword evidence="4 10" id="KW-0067">ATP-binding</keyword>
<organism evidence="10 11">
    <name type="scientific">Bombella favorum</name>
    <dbReference type="NCBI Taxonomy" id="2039164"/>
    <lineage>
        <taxon>Bacteria</taxon>
        <taxon>Pseudomonadati</taxon>
        <taxon>Pseudomonadota</taxon>
        <taxon>Alphaproteobacteria</taxon>
        <taxon>Acetobacterales</taxon>
        <taxon>Acetobacteraceae</taxon>
        <taxon>Bombella</taxon>
    </lineage>
</organism>
<keyword evidence="11" id="KW-1185">Reference proteome</keyword>
<dbReference type="InterPro" id="IPR003439">
    <property type="entry name" value="ABC_transporter-like_ATP-bd"/>
</dbReference>
<sequence>MAAIKNGRLSLRAFWRQVRPSSLKGWSLRFCCACILLVLESVTAVATPWLFSGMVGRLSGHETALVAIMALLASYTVLRMLGAVAGPARSLLMVPIRTVLRERISLRGLEHIHQLSARFHQQRQTGALTRVIDRGADAASTIVDMAFSNVMPNLLGLGLTFIVVLHVFDGWYLVLLCGTLLLYAGVSFLFTRWRMQARRERNQANSNAHRHLVDSLLNADIVRAFGNAAYESRRQEKIWKSLSAAEARLQKLIGSSQAIRNILIALATASLLGMAILDIEAHRLGVAQFVLIGTYLRSVYASVGALNYVGAGWRNARVDMEAYLELMALKPEIQSPSKPAPLPIGQPGGVTLEMQHVTFGYEPGRLILQDVSFRLEAGRMLAVVGRSGSGKSTLAKLISRLYDPQEGKVLMEGVALPDLSLEVLRAQIGVVAQDTSLFNATIAENIAYGRVGAGMEEIRRAAEAAQLGPLIERLPDGFATLVGERGVRLSGGERQRMAIARILLRSPRLLVLDEATSALDTKTEDAIQQELLALSSGRTTVVIAHRLSTIQRADHILVMEGGKVMEEGTHHDLLEKEGIYAGMWRLQARGGSVESHSVVEG</sequence>
<dbReference type="InterPro" id="IPR011527">
    <property type="entry name" value="ABC1_TM_dom"/>
</dbReference>
<feature type="transmembrane region" description="Helical" evidence="7">
    <location>
        <begin position="26"/>
        <end position="51"/>
    </location>
</feature>
<dbReference type="InterPro" id="IPR036640">
    <property type="entry name" value="ABC1_TM_sf"/>
</dbReference>
<proteinExistence type="predicted"/>
<feature type="domain" description="ABC transporter" evidence="8">
    <location>
        <begin position="352"/>
        <end position="586"/>
    </location>
</feature>
<dbReference type="InterPro" id="IPR039421">
    <property type="entry name" value="Type_1_exporter"/>
</dbReference>
<comment type="caution">
    <text evidence="10">The sequence shown here is derived from an EMBL/GenBank/DDBJ whole genome shotgun (WGS) entry which is preliminary data.</text>
</comment>
<evidence type="ECO:0000256" key="6">
    <source>
        <dbReference type="ARBA" id="ARBA00023136"/>
    </source>
</evidence>
<dbReference type="EMBL" id="NWUS01000001">
    <property type="protein sequence ID" value="MBA5724786.1"/>
    <property type="molecule type" value="Genomic_DNA"/>
</dbReference>